<keyword evidence="3 6" id="KW-0812">Transmembrane</keyword>
<dbReference type="InterPro" id="IPR038330">
    <property type="entry name" value="TspO/MBR-related_sf"/>
</dbReference>
<protein>
    <submittedName>
        <fullName evidence="7">Tryptophan-rich sensory protein</fullName>
    </submittedName>
</protein>
<dbReference type="Gene3D" id="1.20.1260.100">
    <property type="entry name" value="TspO/MBR protein"/>
    <property type="match status" value="1"/>
</dbReference>
<evidence type="ECO:0000256" key="4">
    <source>
        <dbReference type="ARBA" id="ARBA00022989"/>
    </source>
</evidence>
<keyword evidence="4 6" id="KW-1133">Transmembrane helix</keyword>
<comment type="similarity">
    <text evidence="2">Belongs to the TspO/BZRP family.</text>
</comment>
<evidence type="ECO:0000313" key="8">
    <source>
        <dbReference type="Proteomes" id="UP000831787"/>
    </source>
</evidence>
<dbReference type="Pfam" id="PF03073">
    <property type="entry name" value="TspO_MBR"/>
    <property type="match status" value="1"/>
</dbReference>
<evidence type="ECO:0000256" key="3">
    <source>
        <dbReference type="ARBA" id="ARBA00022692"/>
    </source>
</evidence>
<feature type="transmembrane region" description="Helical" evidence="6">
    <location>
        <begin position="77"/>
        <end position="96"/>
    </location>
</feature>
<evidence type="ECO:0000256" key="2">
    <source>
        <dbReference type="ARBA" id="ARBA00007524"/>
    </source>
</evidence>
<evidence type="ECO:0000256" key="5">
    <source>
        <dbReference type="ARBA" id="ARBA00023136"/>
    </source>
</evidence>
<organism evidence="7 8">
    <name type="scientific">Halobacillus salinarum</name>
    <dbReference type="NCBI Taxonomy" id="2932257"/>
    <lineage>
        <taxon>Bacteria</taxon>
        <taxon>Bacillati</taxon>
        <taxon>Bacillota</taxon>
        <taxon>Bacilli</taxon>
        <taxon>Bacillales</taxon>
        <taxon>Bacillaceae</taxon>
        <taxon>Halobacillus</taxon>
    </lineage>
</organism>
<dbReference type="EMBL" id="CP095073">
    <property type="protein sequence ID" value="UOQ46076.1"/>
    <property type="molecule type" value="Genomic_DNA"/>
</dbReference>
<proteinExistence type="inferred from homology"/>
<dbReference type="Proteomes" id="UP000831787">
    <property type="component" value="Chromosome"/>
</dbReference>
<reference evidence="7 8" key="1">
    <citation type="submission" date="2022-04" db="EMBL/GenBank/DDBJ databases">
        <title>Halobacillus sp. isolated from saltern.</title>
        <authorList>
            <person name="Won M."/>
            <person name="Lee C.-M."/>
            <person name="Woen H.-Y."/>
            <person name="Kwon S.-W."/>
        </authorList>
    </citation>
    <scope>NUCLEOTIDE SEQUENCE [LARGE SCALE GENOMIC DNA]</scope>
    <source>
        <strain evidence="7 8">SSBR10-3</strain>
    </source>
</reference>
<dbReference type="PANTHER" id="PTHR10057:SF0">
    <property type="entry name" value="TRANSLOCATOR PROTEIN"/>
    <property type="match status" value="1"/>
</dbReference>
<feature type="transmembrane region" description="Helical" evidence="6">
    <location>
        <begin position="45"/>
        <end position="65"/>
    </location>
</feature>
<evidence type="ECO:0000256" key="1">
    <source>
        <dbReference type="ARBA" id="ARBA00004141"/>
    </source>
</evidence>
<evidence type="ECO:0000256" key="6">
    <source>
        <dbReference type="SAM" id="Phobius"/>
    </source>
</evidence>
<evidence type="ECO:0000313" key="7">
    <source>
        <dbReference type="EMBL" id="UOQ46076.1"/>
    </source>
</evidence>
<name>A0ABY4EV92_9BACI</name>
<sequence length="161" mass="18530">MRWLKLFLFMIVVYGGFTIAGWLFPTAQEWYNQLAKPAFTPDGRIIGKVWAVLFFLIALSYTQAIQKQGTFRLPRGVWALMFINYIFNQLFSYFQFSLKDLLLATVDAAFVSLTALALILALWNISRLSSLLLLPYFAWSSFATYLAFTIFEMNPGSTLLY</sequence>
<comment type="subcellular location">
    <subcellularLocation>
        <location evidence="1">Membrane</location>
        <topology evidence="1">Multi-pass membrane protein</topology>
    </subcellularLocation>
</comment>
<dbReference type="RefSeq" id="WP_244713084.1">
    <property type="nucleotide sequence ID" value="NZ_CP095073.1"/>
</dbReference>
<feature type="transmembrane region" description="Helical" evidence="6">
    <location>
        <begin position="130"/>
        <end position="151"/>
    </location>
</feature>
<accession>A0ABY4EV92</accession>
<dbReference type="InterPro" id="IPR004307">
    <property type="entry name" value="TspO_MBR"/>
</dbReference>
<dbReference type="PANTHER" id="PTHR10057">
    <property type="entry name" value="PERIPHERAL-TYPE BENZODIAZEPINE RECEPTOR"/>
    <property type="match status" value="1"/>
</dbReference>
<dbReference type="CDD" id="cd15904">
    <property type="entry name" value="TSPO_MBR"/>
    <property type="match status" value="1"/>
</dbReference>
<dbReference type="PIRSF" id="PIRSF005859">
    <property type="entry name" value="PBR"/>
    <property type="match status" value="1"/>
</dbReference>
<feature type="transmembrane region" description="Helical" evidence="6">
    <location>
        <begin position="102"/>
        <end position="123"/>
    </location>
</feature>
<gene>
    <name evidence="7" type="ORF">MUN89_09235</name>
</gene>
<keyword evidence="5 6" id="KW-0472">Membrane</keyword>
<feature type="transmembrane region" description="Helical" evidence="6">
    <location>
        <begin position="7"/>
        <end position="25"/>
    </location>
</feature>
<keyword evidence="8" id="KW-1185">Reference proteome</keyword>